<dbReference type="EMBL" id="BAAATR010000018">
    <property type="protein sequence ID" value="GAA2253375.1"/>
    <property type="molecule type" value="Genomic_DNA"/>
</dbReference>
<organism evidence="1 2">
    <name type="scientific">Kitasatospora cystarginea</name>
    <dbReference type="NCBI Taxonomy" id="58350"/>
    <lineage>
        <taxon>Bacteria</taxon>
        <taxon>Bacillati</taxon>
        <taxon>Actinomycetota</taxon>
        <taxon>Actinomycetes</taxon>
        <taxon>Kitasatosporales</taxon>
        <taxon>Streptomycetaceae</taxon>
        <taxon>Kitasatospora</taxon>
    </lineage>
</organism>
<reference evidence="2" key="1">
    <citation type="journal article" date="2019" name="Int. J. Syst. Evol. Microbiol.">
        <title>The Global Catalogue of Microorganisms (GCM) 10K type strain sequencing project: providing services to taxonomists for standard genome sequencing and annotation.</title>
        <authorList>
            <consortium name="The Broad Institute Genomics Platform"/>
            <consortium name="The Broad Institute Genome Sequencing Center for Infectious Disease"/>
            <person name="Wu L."/>
            <person name="Ma J."/>
        </authorList>
    </citation>
    <scope>NUCLEOTIDE SEQUENCE [LARGE SCALE GENOMIC DNA]</scope>
    <source>
        <strain evidence="2">JCM 7356</strain>
    </source>
</reference>
<name>A0ABP5R744_9ACTN</name>
<gene>
    <name evidence="1" type="ORF">GCM10010430_41420</name>
</gene>
<comment type="caution">
    <text evidence="1">The sequence shown here is derived from an EMBL/GenBank/DDBJ whole genome shotgun (WGS) entry which is preliminary data.</text>
</comment>
<sequence>MSTSQLPPEGASAPAPAGDAWLHPVVAAHLRPGETLLAAAPGYLDGLLPALPREYLPNLDREAGGLERAFGFLVWLWPPTWFQAAAEWVENRVYPAIRRKFHGGAWSGGWESTAGRLLVSCYLSGDRPPAGLSTRIALAVTSHRLLLLTCTRVHDEPYDAQVIAELPHGTYRRRGEPHPARQRCRLDLEFGDGSWLAFELSRPELVPQLADVLS</sequence>
<evidence type="ECO:0000313" key="1">
    <source>
        <dbReference type="EMBL" id="GAA2253375.1"/>
    </source>
</evidence>
<dbReference type="RefSeq" id="WP_344637936.1">
    <property type="nucleotide sequence ID" value="NZ_BAAATR010000018.1"/>
</dbReference>
<proteinExistence type="predicted"/>
<dbReference type="Proteomes" id="UP001500305">
    <property type="component" value="Unassembled WGS sequence"/>
</dbReference>
<evidence type="ECO:0000313" key="2">
    <source>
        <dbReference type="Proteomes" id="UP001500305"/>
    </source>
</evidence>
<keyword evidence="2" id="KW-1185">Reference proteome</keyword>
<accession>A0ABP5R744</accession>
<protein>
    <submittedName>
        <fullName evidence="1">Uncharacterized protein</fullName>
    </submittedName>
</protein>